<evidence type="ECO:0008006" key="14">
    <source>
        <dbReference type="Google" id="ProtNLM"/>
    </source>
</evidence>
<keyword evidence="7" id="KW-1133">Transmembrane helix</keyword>
<dbReference type="Gene3D" id="1.10.630.10">
    <property type="entry name" value="Cytochrome P450"/>
    <property type="match status" value="1"/>
</dbReference>
<dbReference type="EMBL" id="VFLP01000133">
    <property type="protein sequence ID" value="TRX87721.1"/>
    <property type="molecule type" value="Genomic_DNA"/>
</dbReference>
<dbReference type="GO" id="GO:0005506">
    <property type="term" value="F:iron ion binding"/>
    <property type="evidence" value="ECO:0007669"/>
    <property type="project" value="InterPro"/>
</dbReference>
<dbReference type="PANTHER" id="PTHR46206">
    <property type="entry name" value="CYTOCHROME P450"/>
    <property type="match status" value="1"/>
</dbReference>
<keyword evidence="10" id="KW-0503">Monooxygenase</keyword>
<evidence type="ECO:0000256" key="7">
    <source>
        <dbReference type="ARBA" id="ARBA00022989"/>
    </source>
</evidence>
<accession>A0A553HIE5</accession>
<protein>
    <recommendedName>
        <fullName evidence="14">Cytochrome P450</fullName>
    </recommendedName>
</protein>
<evidence type="ECO:0000256" key="11">
    <source>
        <dbReference type="ARBA" id="ARBA00023136"/>
    </source>
</evidence>
<evidence type="ECO:0000256" key="5">
    <source>
        <dbReference type="ARBA" id="ARBA00022692"/>
    </source>
</evidence>
<comment type="subcellular location">
    <subcellularLocation>
        <location evidence="2">Membrane</location>
    </subcellularLocation>
</comment>
<evidence type="ECO:0000256" key="3">
    <source>
        <dbReference type="ARBA" id="ARBA00010617"/>
    </source>
</evidence>
<keyword evidence="5" id="KW-0812">Transmembrane</keyword>
<dbReference type="GO" id="GO:0020037">
    <property type="term" value="F:heme binding"/>
    <property type="evidence" value="ECO:0007669"/>
    <property type="project" value="InterPro"/>
</dbReference>
<evidence type="ECO:0000256" key="4">
    <source>
        <dbReference type="ARBA" id="ARBA00022617"/>
    </source>
</evidence>
<dbReference type="GO" id="GO:0004497">
    <property type="term" value="F:monooxygenase activity"/>
    <property type="evidence" value="ECO:0007669"/>
    <property type="project" value="UniProtKB-KW"/>
</dbReference>
<dbReference type="CDD" id="cd11041">
    <property type="entry name" value="CYP503A1-like"/>
    <property type="match status" value="1"/>
</dbReference>
<keyword evidence="9" id="KW-0408">Iron</keyword>
<evidence type="ECO:0000256" key="2">
    <source>
        <dbReference type="ARBA" id="ARBA00004370"/>
    </source>
</evidence>
<dbReference type="GO" id="GO:0016020">
    <property type="term" value="C:membrane"/>
    <property type="evidence" value="ECO:0007669"/>
    <property type="project" value="UniProtKB-SubCell"/>
</dbReference>
<keyword evidence="8" id="KW-0560">Oxidoreductase</keyword>
<dbReference type="Proteomes" id="UP000319160">
    <property type="component" value="Unassembled WGS sequence"/>
</dbReference>
<comment type="caution">
    <text evidence="12">The sequence shown here is derived from an EMBL/GenBank/DDBJ whole genome shotgun (WGS) entry which is preliminary data.</text>
</comment>
<dbReference type="InterPro" id="IPR001128">
    <property type="entry name" value="Cyt_P450"/>
</dbReference>
<comment type="similarity">
    <text evidence="3">Belongs to the cytochrome P450 family.</text>
</comment>
<name>A0A553HIE5_9PEZI</name>
<keyword evidence="11" id="KW-0472">Membrane</keyword>
<dbReference type="OrthoDB" id="1844152at2759"/>
<gene>
    <name evidence="12" type="ORF">FHL15_011383</name>
</gene>
<proteinExistence type="inferred from homology"/>
<keyword evidence="4" id="KW-0349">Heme</keyword>
<dbReference type="STRING" id="2512241.A0A553HIE5"/>
<evidence type="ECO:0000313" key="13">
    <source>
        <dbReference type="Proteomes" id="UP000319160"/>
    </source>
</evidence>
<evidence type="ECO:0000256" key="1">
    <source>
        <dbReference type="ARBA" id="ARBA00001971"/>
    </source>
</evidence>
<keyword evidence="13" id="KW-1185">Reference proteome</keyword>
<reference evidence="13" key="1">
    <citation type="submission" date="2019-06" db="EMBL/GenBank/DDBJ databases">
        <title>Draft genome sequence of the griseofulvin-producing fungus Xylaria cubensis strain G536.</title>
        <authorList>
            <person name="Mead M.E."/>
            <person name="Raja H.A."/>
            <person name="Steenwyk J.L."/>
            <person name="Knowles S.L."/>
            <person name="Oberlies N.H."/>
            <person name="Rokas A."/>
        </authorList>
    </citation>
    <scope>NUCLEOTIDE SEQUENCE [LARGE SCALE GENOMIC DNA]</scope>
    <source>
        <strain evidence="13">G536</strain>
    </source>
</reference>
<comment type="cofactor">
    <cofactor evidence="1">
        <name>heme</name>
        <dbReference type="ChEBI" id="CHEBI:30413"/>
    </cofactor>
</comment>
<organism evidence="12 13">
    <name type="scientific">Xylaria flabelliformis</name>
    <dbReference type="NCBI Taxonomy" id="2512241"/>
    <lineage>
        <taxon>Eukaryota</taxon>
        <taxon>Fungi</taxon>
        <taxon>Dikarya</taxon>
        <taxon>Ascomycota</taxon>
        <taxon>Pezizomycotina</taxon>
        <taxon>Sordariomycetes</taxon>
        <taxon>Xylariomycetidae</taxon>
        <taxon>Xylariales</taxon>
        <taxon>Xylariaceae</taxon>
        <taxon>Xylaria</taxon>
    </lineage>
</organism>
<evidence type="ECO:0000256" key="8">
    <source>
        <dbReference type="ARBA" id="ARBA00023002"/>
    </source>
</evidence>
<dbReference type="GO" id="GO:0016705">
    <property type="term" value="F:oxidoreductase activity, acting on paired donors, with incorporation or reduction of molecular oxygen"/>
    <property type="evidence" value="ECO:0007669"/>
    <property type="project" value="InterPro"/>
</dbReference>
<sequence length="382" mass="43159">MSPDDAAPSQESRYVGRRIEAWRYLFRGADMITVKYRQAGGKAFEVPGPDHSHIFISSNKHMNEIRKAGADELSLFGATKQAAPYHHARYAKNCNGDLHAYGLNKKVLCKLNGVCFFGDELAQNELFMKKIFEYNELVISAAEVLRVMPEFLKKIIGPYVGRHTSVQDKVFNMINDVVARRLEEKKLLESGQISSSLPNDMIQWIIDTAPPKLGWGSRRITYEIIAIWFGSVHALSATVTYVMFDLCAHPEYVEPLRKEVESPEFDKFMKTTKGLPLLDSFIKESSRLSPIEAMSGRRQALKDFVFSDGTQVKKGDWTCVPAKAVLNDESFFPSASNFEGFRFAPRENIPKNLNTISQPEGPSRYSDLSENYHAWGIGGIVW</sequence>
<dbReference type="PANTHER" id="PTHR46206:SF5">
    <property type="entry name" value="P450, PUTATIVE (EUROFUNG)-RELATED"/>
    <property type="match status" value="1"/>
</dbReference>
<evidence type="ECO:0000256" key="9">
    <source>
        <dbReference type="ARBA" id="ARBA00023004"/>
    </source>
</evidence>
<dbReference type="AlphaFoldDB" id="A0A553HIE5"/>
<dbReference type="Pfam" id="PF00067">
    <property type="entry name" value="p450"/>
    <property type="match status" value="1"/>
</dbReference>
<dbReference type="SUPFAM" id="SSF48264">
    <property type="entry name" value="Cytochrome P450"/>
    <property type="match status" value="1"/>
</dbReference>
<evidence type="ECO:0000256" key="10">
    <source>
        <dbReference type="ARBA" id="ARBA00023033"/>
    </source>
</evidence>
<evidence type="ECO:0000313" key="12">
    <source>
        <dbReference type="EMBL" id="TRX87721.1"/>
    </source>
</evidence>
<evidence type="ECO:0000256" key="6">
    <source>
        <dbReference type="ARBA" id="ARBA00022723"/>
    </source>
</evidence>
<dbReference type="InterPro" id="IPR036396">
    <property type="entry name" value="Cyt_P450_sf"/>
</dbReference>
<keyword evidence="6" id="KW-0479">Metal-binding</keyword>